<feature type="region of interest" description="Disordered" evidence="1">
    <location>
        <begin position="144"/>
        <end position="334"/>
    </location>
</feature>
<feature type="region of interest" description="Disordered" evidence="1">
    <location>
        <begin position="1"/>
        <end position="129"/>
    </location>
</feature>
<protein>
    <submittedName>
        <fullName evidence="2">Uncharacterized protein</fullName>
    </submittedName>
</protein>
<dbReference type="Proteomes" id="UP001266305">
    <property type="component" value="Unassembled WGS sequence"/>
</dbReference>
<feature type="compositionally biased region" description="Low complexity" evidence="1">
    <location>
        <begin position="220"/>
        <end position="246"/>
    </location>
</feature>
<accession>A0ABQ9VE69</accession>
<evidence type="ECO:0000313" key="3">
    <source>
        <dbReference type="Proteomes" id="UP001266305"/>
    </source>
</evidence>
<dbReference type="EMBL" id="JASSZA010000006">
    <property type="protein sequence ID" value="KAK2107669.1"/>
    <property type="molecule type" value="Genomic_DNA"/>
</dbReference>
<reference evidence="2 3" key="1">
    <citation type="submission" date="2023-05" db="EMBL/GenBank/DDBJ databases">
        <title>B98-5 Cell Line De Novo Hybrid Assembly: An Optical Mapping Approach.</title>
        <authorList>
            <person name="Kananen K."/>
            <person name="Auerbach J.A."/>
            <person name="Kautto E."/>
            <person name="Blachly J.S."/>
        </authorList>
    </citation>
    <scope>NUCLEOTIDE SEQUENCE [LARGE SCALE GENOMIC DNA]</scope>
    <source>
        <strain evidence="2">B95-8</strain>
        <tissue evidence="2">Cell line</tissue>
    </source>
</reference>
<feature type="compositionally biased region" description="Low complexity" evidence="1">
    <location>
        <begin position="302"/>
        <end position="311"/>
    </location>
</feature>
<name>A0ABQ9VE69_SAGOE</name>
<evidence type="ECO:0000256" key="1">
    <source>
        <dbReference type="SAM" id="MobiDB-lite"/>
    </source>
</evidence>
<proteinExistence type="predicted"/>
<feature type="non-terminal residue" evidence="2">
    <location>
        <position position="1"/>
    </location>
</feature>
<comment type="caution">
    <text evidence="2">The sequence shown here is derived from an EMBL/GenBank/DDBJ whole genome shotgun (WGS) entry which is preliminary data.</text>
</comment>
<gene>
    <name evidence="2" type="ORF">P7K49_012834</name>
</gene>
<evidence type="ECO:0000313" key="2">
    <source>
        <dbReference type="EMBL" id="KAK2107669.1"/>
    </source>
</evidence>
<sequence>SFLWNSPCRDTKERRPGQRAQAGRRGGYTHAPRPRPRRPAGAAQTSSPRSAPAALAGGGETPNLAQARGHRTARDVPGSRGGVEGGETAALPGRSDAASASQTPPGKQRMLSPGAAEPRSCRAGAPHVSAVARACACGHGAASPLCSRAFKEPGARSRPARPRAPLHVTSPAPAPPPSLPRGPASRRPAGELQAGVRAGDPRLGALRAPPPAVSTERALRLAPPARPEAAQGRALPVPSAPAPALSQKLRRAITWEKAGKILGASPPGLPPRDGDGDQTAPRKPPPPAFREPGCALRSLPGASPQPASAPSEVLRPPVGAEGGRQCVMGFPAVT</sequence>
<organism evidence="2 3">
    <name type="scientific">Saguinus oedipus</name>
    <name type="common">Cotton-top tamarin</name>
    <name type="synonym">Oedipomidas oedipus</name>
    <dbReference type="NCBI Taxonomy" id="9490"/>
    <lineage>
        <taxon>Eukaryota</taxon>
        <taxon>Metazoa</taxon>
        <taxon>Chordata</taxon>
        <taxon>Craniata</taxon>
        <taxon>Vertebrata</taxon>
        <taxon>Euteleostomi</taxon>
        <taxon>Mammalia</taxon>
        <taxon>Eutheria</taxon>
        <taxon>Euarchontoglires</taxon>
        <taxon>Primates</taxon>
        <taxon>Haplorrhini</taxon>
        <taxon>Platyrrhini</taxon>
        <taxon>Cebidae</taxon>
        <taxon>Callitrichinae</taxon>
        <taxon>Saguinus</taxon>
    </lineage>
</organism>
<keyword evidence="3" id="KW-1185">Reference proteome</keyword>